<evidence type="ECO:0000256" key="3">
    <source>
        <dbReference type="SAM" id="SignalP"/>
    </source>
</evidence>
<dbReference type="PRINTS" id="PR00947">
    <property type="entry name" value="CUTICLE"/>
</dbReference>
<protein>
    <submittedName>
        <fullName evidence="5">Larval cuticle protein LCP-17-like</fullName>
    </submittedName>
</protein>
<dbReference type="InterPro" id="IPR031311">
    <property type="entry name" value="CHIT_BIND_RR_consensus"/>
</dbReference>
<dbReference type="RefSeq" id="XP_017785780.1">
    <property type="nucleotide sequence ID" value="XM_017930291.1"/>
</dbReference>
<gene>
    <name evidence="5" type="primary">LOC108568940</name>
</gene>
<dbReference type="Proteomes" id="UP000695000">
    <property type="component" value="Unplaced"/>
</dbReference>
<dbReference type="PANTHER" id="PTHR10380:SF238">
    <property type="entry name" value="CUTICULAR PROTEIN 65EA-RELATED"/>
    <property type="match status" value="1"/>
</dbReference>
<dbReference type="PROSITE" id="PS51155">
    <property type="entry name" value="CHIT_BIND_RR_2"/>
    <property type="match status" value="1"/>
</dbReference>
<dbReference type="GeneID" id="108568940"/>
<dbReference type="PANTHER" id="PTHR10380">
    <property type="entry name" value="CUTICLE PROTEIN"/>
    <property type="match status" value="1"/>
</dbReference>
<dbReference type="PROSITE" id="PS00233">
    <property type="entry name" value="CHIT_BIND_RR_1"/>
    <property type="match status" value="1"/>
</dbReference>
<dbReference type="Pfam" id="PF00379">
    <property type="entry name" value="Chitin_bind_4"/>
    <property type="match status" value="1"/>
</dbReference>
<evidence type="ECO:0000313" key="5">
    <source>
        <dbReference type="RefSeq" id="XP_017785780.1"/>
    </source>
</evidence>
<reference evidence="5" key="1">
    <citation type="submission" date="2025-08" db="UniProtKB">
        <authorList>
            <consortium name="RefSeq"/>
        </authorList>
    </citation>
    <scope>IDENTIFICATION</scope>
    <source>
        <tissue evidence="5">Whole Larva</tissue>
    </source>
</reference>
<name>A0ABM1NG30_NICVS</name>
<accession>A0ABM1NG30</accession>
<organism evidence="4 5">
    <name type="scientific">Nicrophorus vespilloides</name>
    <name type="common">Boreal carrion beetle</name>
    <dbReference type="NCBI Taxonomy" id="110193"/>
    <lineage>
        <taxon>Eukaryota</taxon>
        <taxon>Metazoa</taxon>
        <taxon>Ecdysozoa</taxon>
        <taxon>Arthropoda</taxon>
        <taxon>Hexapoda</taxon>
        <taxon>Insecta</taxon>
        <taxon>Pterygota</taxon>
        <taxon>Neoptera</taxon>
        <taxon>Endopterygota</taxon>
        <taxon>Coleoptera</taxon>
        <taxon>Polyphaga</taxon>
        <taxon>Staphyliniformia</taxon>
        <taxon>Silphidae</taxon>
        <taxon>Nicrophorinae</taxon>
        <taxon>Nicrophorus</taxon>
    </lineage>
</organism>
<evidence type="ECO:0000256" key="1">
    <source>
        <dbReference type="ARBA" id="ARBA00022460"/>
    </source>
</evidence>
<keyword evidence="4" id="KW-1185">Reference proteome</keyword>
<keyword evidence="3" id="KW-0732">Signal</keyword>
<evidence type="ECO:0000313" key="4">
    <source>
        <dbReference type="Proteomes" id="UP000695000"/>
    </source>
</evidence>
<dbReference type="InterPro" id="IPR000618">
    <property type="entry name" value="Insect_cuticle"/>
</dbReference>
<sequence>MKSFIVVLAFVAVACAVKSDEEAKIITQNYEINADGSYKYDYETGNGISAQESGVLKNAGNKDTEAFEVKGSYQYTATDGKPIKIEYVANELGYQPKGDHLPTPPPVPAAILKALEYIRAHPQPEEKKF</sequence>
<feature type="signal peptide" evidence="3">
    <location>
        <begin position="1"/>
        <end position="16"/>
    </location>
</feature>
<keyword evidence="1 2" id="KW-0193">Cuticle</keyword>
<proteinExistence type="predicted"/>
<feature type="chain" id="PRO_5045434230" evidence="3">
    <location>
        <begin position="17"/>
        <end position="129"/>
    </location>
</feature>
<dbReference type="PROSITE" id="PS51257">
    <property type="entry name" value="PROKAR_LIPOPROTEIN"/>
    <property type="match status" value="1"/>
</dbReference>
<dbReference type="InterPro" id="IPR050468">
    <property type="entry name" value="Cuticle_Struct_Prot"/>
</dbReference>
<evidence type="ECO:0000256" key="2">
    <source>
        <dbReference type="PROSITE-ProRule" id="PRU00497"/>
    </source>
</evidence>